<organism evidence="1 2">
    <name type="scientific">Spiromyces aspiralis</name>
    <dbReference type="NCBI Taxonomy" id="68401"/>
    <lineage>
        <taxon>Eukaryota</taxon>
        <taxon>Fungi</taxon>
        <taxon>Fungi incertae sedis</taxon>
        <taxon>Zoopagomycota</taxon>
        <taxon>Kickxellomycotina</taxon>
        <taxon>Kickxellomycetes</taxon>
        <taxon>Kickxellales</taxon>
        <taxon>Kickxellaceae</taxon>
        <taxon>Spiromyces</taxon>
    </lineage>
</organism>
<dbReference type="Proteomes" id="UP001145114">
    <property type="component" value="Unassembled WGS sequence"/>
</dbReference>
<accession>A0ACC1H9A0</accession>
<feature type="non-terminal residue" evidence="1">
    <location>
        <position position="1"/>
    </location>
</feature>
<name>A0ACC1H9A0_9FUNG</name>
<evidence type="ECO:0000313" key="1">
    <source>
        <dbReference type="EMBL" id="KAJ1673064.1"/>
    </source>
</evidence>
<gene>
    <name evidence="1" type="ORF">EV182_005962</name>
</gene>
<keyword evidence="2" id="KW-1185">Reference proteome</keyword>
<evidence type="ECO:0000313" key="2">
    <source>
        <dbReference type="Proteomes" id="UP001145114"/>
    </source>
</evidence>
<comment type="caution">
    <text evidence="1">The sequence shown here is derived from an EMBL/GenBank/DDBJ whole genome shotgun (WGS) entry which is preliminary data.</text>
</comment>
<sequence>PSYHDSKLGVAAQETVDRGRQYDHSMSVPASATHGRDKPSERSPLVRPTSVDASRASRGDTSDMRISRPESTDPSLISRLKDEDAAQLSHDSTPGSTLLAAASQQVHLPIDRPTSAFSRTSGVDNNSVSRTATATPSTADLETKREAGDAATTAPTAPVTADSGRKHDSTAVDALMSISAQPSAKVDSSRASYSPSSLTGPTGATDSSGRQPDELPSAGLNSSLSAREPADARELDNEKAVRSAPLDSVTPFSSLPSSIPTKRRPSSPDVGVNGSLPLGNSSNTDSASYYGSANNKRGRTEPLEKREVSTAGVGGSNSHSSGAKAQKPTEEPEDGEVNEIEEGEVEEIDEEVEMSSNSAGSRDRSGNSDVIMESGMVRRSSHEAGGDLSRTPTKTK</sequence>
<proteinExistence type="predicted"/>
<protein>
    <submittedName>
        <fullName evidence="1">Uncharacterized protein</fullName>
    </submittedName>
</protein>
<dbReference type="EMBL" id="JAMZIH010007447">
    <property type="protein sequence ID" value="KAJ1673064.1"/>
    <property type="molecule type" value="Genomic_DNA"/>
</dbReference>
<reference evidence="1" key="1">
    <citation type="submission" date="2022-06" db="EMBL/GenBank/DDBJ databases">
        <title>Phylogenomic reconstructions and comparative analyses of Kickxellomycotina fungi.</title>
        <authorList>
            <person name="Reynolds N.K."/>
            <person name="Stajich J.E."/>
            <person name="Barry K."/>
            <person name="Grigoriev I.V."/>
            <person name="Crous P."/>
            <person name="Smith M.E."/>
        </authorList>
    </citation>
    <scope>NUCLEOTIDE SEQUENCE</scope>
    <source>
        <strain evidence="1">RSA 2271</strain>
    </source>
</reference>